<sequence>MTGVTSGLGAHAVRIIAALPETRVIVGARGSGRAVPAGVEVVPLDLASLDSVREFADEVTRRLGDARIDILVLNAGMQTATTEARSADGYELTFAVNHLAHYLLARLLEPHLADGGRLVITTSETHDPAVTPIAPRTLEPRTLAHPDKGGFGTGIRAYSASKLCNLLTAQSLAALESVRARRITVVAFSPGLTGGTSLGRDSSRARRAFVGILMRTVFRAVGLFRPEYVMGTPERAGEALAEVSLGILTLPPGRIYVSLVKGEPRFPEPSELARSRDARDRLWRESAAMVGLG</sequence>
<dbReference type="PANTHER" id="PTHR24320">
    <property type="entry name" value="RETINOL DEHYDROGENASE"/>
    <property type="match status" value="1"/>
</dbReference>
<reference evidence="4" key="1">
    <citation type="submission" date="2023-07" db="EMBL/GenBank/DDBJ databases">
        <title>30 novel species of actinomycetes from the DSMZ collection.</title>
        <authorList>
            <person name="Nouioui I."/>
        </authorList>
    </citation>
    <scope>NUCLEOTIDE SEQUENCE [LARGE SCALE GENOMIC DNA]</scope>
    <source>
        <strain evidence="4">DSM 44918</strain>
    </source>
</reference>
<evidence type="ECO:0000256" key="1">
    <source>
        <dbReference type="ARBA" id="ARBA00006484"/>
    </source>
</evidence>
<dbReference type="Proteomes" id="UP001183420">
    <property type="component" value="Unassembled WGS sequence"/>
</dbReference>
<dbReference type="Pfam" id="PF00106">
    <property type="entry name" value="adh_short"/>
    <property type="match status" value="1"/>
</dbReference>
<accession>A0ABU2LUE6</accession>
<organism evidence="3 4">
    <name type="scientific">Streptomyces millisiae</name>
    <dbReference type="NCBI Taxonomy" id="3075542"/>
    <lineage>
        <taxon>Bacteria</taxon>
        <taxon>Bacillati</taxon>
        <taxon>Actinomycetota</taxon>
        <taxon>Actinomycetes</taxon>
        <taxon>Kitasatosporales</taxon>
        <taxon>Streptomycetaceae</taxon>
        <taxon>Streptomyces</taxon>
    </lineage>
</organism>
<dbReference type="InterPro" id="IPR002347">
    <property type="entry name" value="SDR_fam"/>
</dbReference>
<keyword evidence="4" id="KW-1185">Reference proteome</keyword>
<dbReference type="SUPFAM" id="SSF51735">
    <property type="entry name" value="NAD(P)-binding Rossmann-fold domains"/>
    <property type="match status" value="1"/>
</dbReference>
<dbReference type="PANTHER" id="PTHR24320:SF152">
    <property type="entry name" value="SHORT-CHAIN DEHYDROGENASE_REDUCTASE FAMILY PROTEIN"/>
    <property type="match status" value="1"/>
</dbReference>
<comment type="caution">
    <text evidence="3">The sequence shown here is derived from an EMBL/GenBank/DDBJ whole genome shotgun (WGS) entry which is preliminary data.</text>
</comment>
<dbReference type="Gene3D" id="3.40.50.720">
    <property type="entry name" value="NAD(P)-binding Rossmann-like Domain"/>
    <property type="match status" value="1"/>
</dbReference>
<protein>
    <submittedName>
        <fullName evidence="3">SDR family NAD(P)-dependent oxidoreductase</fullName>
    </submittedName>
</protein>
<gene>
    <name evidence="3" type="ORF">RNC47_22880</name>
</gene>
<keyword evidence="2" id="KW-0560">Oxidoreductase</keyword>
<proteinExistence type="inferred from homology"/>
<name>A0ABU2LUE6_9ACTN</name>
<dbReference type="RefSeq" id="WP_311601386.1">
    <property type="nucleotide sequence ID" value="NZ_JAVREM010000035.1"/>
</dbReference>
<comment type="similarity">
    <text evidence="1">Belongs to the short-chain dehydrogenases/reductases (SDR) family.</text>
</comment>
<dbReference type="EMBL" id="JAVREM010000035">
    <property type="protein sequence ID" value="MDT0321181.1"/>
    <property type="molecule type" value="Genomic_DNA"/>
</dbReference>
<evidence type="ECO:0000256" key="2">
    <source>
        <dbReference type="ARBA" id="ARBA00023002"/>
    </source>
</evidence>
<evidence type="ECO:0000313" key="3">
    <source>
        <dbReference type="EMBL" id="MDT0321181.1"/>
    </source>
</evidence>
<evidence type="ECO:0000313" key="4">
    <source>
        <dbReference type="Proteomes" id="UP001183420"/>
    </source>
</evidence>
<dbReference type="InterPro" id="IPR036291">
    <property type="entry name" value="NAD(P)-bd_dom_sf"/>
</dbReference>